<reference evidence="2 3" key="1">
    <citation type="submission" date="2014-03" db="EMBL/GenBank/DDBJ databases">
        <title>Genomics of Bifidobacteria.</title>
        <authorList>
            <person name="Ventura M."/>
            <person name="Milani C."/>
            <person name="Lugli G.A."/>
        </authorList>
    </citation>
    <scope>NUCLEOTIDE SEQUENCE [LARGE SCALE GENOMIC DNA]</scope>
    <source>
        <strain evidence="2 3">DSM 23975</strain>
    </source>
</reference>
<evidence type="ECO:0000259" key="1">
    <source>
        <dbReference type="Pfam" id="PF07669"/>
    </source>
</evidence>
<dbReference type="EMBL" id="JGZK01000026">
    <property type="protein sequence ID" value="KFI81895.1"/>
    <property type="molecule type" value="Genomic_DNA"/>
</dbReference>
<dbReference type="STRING" id="1437610.BREU_2155"/>
<gene>
    <name evidence="2" type="ORF">BREU_2155</name>
</gene>
<dbReference type="OrthoDB" id="9782445at2"/>
<organism evidence="2 3">
    <name type="scientific">Bifidobacterium reuteri DSM 23975</name>
    <dbReference type="NCBI Taxonomy" id="1437610"/>
    <lineage>
        <taxon>Bacteria</taxon>
        <taxon>Bacillati</taxon>
        <taxon>Actinomycetota</taxon>
        <taxon>Actinomycetes</taxon>
        <taxon>Bifidobacteriales</taxon>
        <taxon>Bifidobacteriaceae</taxon>
        <taxon>Bifidobacterium</taxon>
    </lineage>
</organism>
<dbReference type="RefSeq" id="WP_044090142.1">
    <property type="nucleotide sequence ID" value="NZ_JDUW01000020.1"/>
</dbReference>
<proteinExistence type="predicted"/>
<evidence type="ECO:0000313" key="3">
    <source>
        <dbReference type="Proteomes" id="UP000028984"/>
    </source>
</evidence>
<dbReference type="GO" id="GO:0003676">
    <property type="term" value="F:nucleic acid binding"/>
    <property type="evidence" value="ECO:0007669"/>
    <property type="project" value="InterPro"/>
</dbReference>
<feature type="domain" description="Type II methyltransferase M.TaqI-like" evidence="1">
    <location>
        <begin position="2"/>
        <end position="83"/>
    </location>
</feature>
<keyword evidence="3" id="KW-1185">Reference proteome</keyword>
<name>A0A087CF45_9BIFI</name>
<dbReference type="PROSITE" id="PS00092">
    <property type="entry name" value="N6_MTASE"/>
    <property type="match status" value="1"/>
</dbReference>
<dbReference type="AlphaFoldDB" id="A0A087CF45"/>
<evidence type="ECO:0000313" key="2">
    <source>
        <dbReference type="EMBL" id="KFI81895.1"/>
    </source>
</evidence>
<dbReference type="InterPro" id="IPR002052">
    <property type="entry name" value="DNA_methylase_N6_adenine_CS"/>
</dbReference>
<dbReference type="GO" id="GO:0032259">
    <property type="term" value="P:methylation"/>
    <property type="evidence" value="ECO:0007669"/>
    <property type="project" value="InterPro"/>
</dbReference>
<dbReference type="GO" id="GO:0009007">
    <property type="term" value="F:site-specific DNA-methyltransferase (adenine-specific) activity"/>
    <property type="evidence" value="ECO:0007669"/>
    <property type="project" value="UniProtKB-EC"/>
</dbReference>
<dbReference type="InterPro" id="IPR011639">
    <property type="entry name" value="MethylTrfase_TaqI-like_dom"/>
</dbReference>
<sequence length="346" mass="39443">MKKFYAIIGNPPYQEETDSNGRKQPIYNIFMDASYKVGNKVELITPGRFLFNAGQTPVEWNEKMLSDAHLKVLSYESNASTIFSGTDIKGGIAITLHDSGRDIGPIHVFTIYPELNSIIQKVDALTVNQKRLNVLFASQRLYKLSDKFFHDNANDENVKAILKSGTRTKITSSFIEKMDEVFTQSPIPKADNLRFLARIAGKRQWRYVPRFYIRDNDYLDSFKLFIPEANNSGQYGEILAEPVIGKPGEGTADTFLNAGPFVTMEEVVNLSRYYRTKFFRGLLGARKVTQHSPSQVWEMIPMQDFTSSSDIDWMSSVSDVDNQLYRKYGLTTDEIAFIESHVKEMD</sequence>
<dbReference type="Proteomes" id="UP000028984">
    <property type="component" value="Unassembled WGS sequence"/>
</dbReference>
<comment type="caution">
    <text evidence="2">The sequence shown here is derived from an EMBL/GenBank/DDBJ whole genome shotgun (WGS) entry which is preliminary data.</text>
</comment>
<protein>
    <submittedName>
        <fullName evidence="2">Type II site-specific deoxyribonuclease</fullName>
    </submittedName>
</protein>
<dbReference type="Pfam" id="PF07669">
    <property type="entry name" value="Eco57I"/>
    <property type="match status" value="1"/>
</dbReference>
<dbReference type="eggNOG" id="COG0827">
    <property type="taxonomic scope" value="Bacteria"/>
</dbReference>
<accession>A0A087CF45</accession>
<dbReference type="GO" id="GO:0006304">
    <property type="term" value="P:DNA modification"/>
    <property type="evidence" value="ECO:0007669"/>
    <property type="project" value="InterPro"/>
</dbReference>